<accession>R6CGH8</accession>
<dbReference type="PANTHER" id="PTHR43031:SF1">
    <property type="entry name" value="PYRIDINE NUCLEOTIDE-DISULPHIDE OXIDOREDUCTASE"/>
    <property type="match status" value="1"/>
</dbReference>
<dbReference type="InterPro" id="IPR036873">
    <property type="entry name" value="Rhodanese-like_dom_sf"/>
</dbReference>
<dbReference type="InterPro" id="IPR001763">
    <property type="entry name" value="Rhodanese-like_dom"/>
</dbReference>
<organism evidence="3 4">
    <name type="scientific">Phocaeicola coprocola CAG:162</name>
    <dbReference type="NCBI Taxonomy" id="1263040"/>
    <lineage>
        <taxon>Bacteria</taxon>
        <taxon>Pseudomonadati</taxon>
        <taxon>Bacteroidota</taxon>
        <taxon>Bacteroidia</taxon>
        <taxon>Bacteroidales</taxon>
        <taxon>Bacteroidaceae</taxon>
        <taxon>Phocaeicola</taxon>
    </lineage>
</organism>
<dbReference type="Proteomes" id="UP000018362">
    <property type="component" value="Unassembled WGS sequence"/>
</dbReference>
<feature type="signal peptide" evidence="1">
    <location>
        <begin position="1"/>
        <end position="18"/>
    </location>
</feature>
<dbReference type="PROSITE" id="PS50206">
    <property type="entry name" value="RHODANESE_3"/>
    <property type="match status" value="1"/>
</dbReference>
<dbReference type="InterPro" id="IPR050229">
    <property type="entry name" value="GlpE_sulfurtransferase"/>
</dbReference>
<evidence type="ECO:0000313" key="4">
    <source>
        <dbReference type="Proteomes" id="UP000018362"/>
    </source>
</evidence>
<dbReference type="AlphaFoldDB" id="R6CGH8"/>
<sequence length="125" mass="14191">MFFVCACLFGLFACSAKAQDKFKNLSSDDFEKLIQDENIQRVDVRTVAEYSQGHIPGSLNINVLDDKFSAEADELLDKERPVAVYCKSGRRSRNAARLLTQKGFKVYNLDKGFDNWKESGKDIEL</sequence>
<name>R6CGH8_9BACT</name>
<dbReference type="SMART" id="SM00450">
    <property type="entry name" value="RHOD"/>
    <property type="match status" value="1"/>
</dbReference>
<evidence type="ECO:0000259" key="2">
    <source>
        <dbReference type="PROSITE" id="PS50206"/>
    </source>
</evidence>
<dbReference type="Pfam" id="PF00581">
    <property type="entry name" value="Rhodanese"/>
    <property type="match status" value="1"/>
</dbReference>
<protein>
    <submittedName>
        <fullName evidence="3">Rhodanese-like protein</fullName>
    </submittedName>
</protein>
<proteinExistence type="predicted"/>
<evidence type="ECO:0000313" key="3">
    <source>
        <dbReference type="EMBL" id="CDA70601.1"/>
    </source>
</evidence>
<evidence type="ECO:0000256" key="1">
    <source>
        <dbReference type="SAM" id="SignalP"/>
    </source>
</evidence>
<feature type="domain" description="Rhodanese" evidence="2">
    <location>
        <begin position="35"/>
        <end position="125"/>
    </location>
</feature>
<comment type="caution">
    <text evidence="3">The sequence shown here is derived from an EMBL/GenBank/DDBJ whole genome shotgun (WGS) entry which is preliminary data.</text>
</comment>
<reference evidence="3" key="1">
    <citation type="submission" date="2012-11" db="EMBL/GenBank/DDBJ databases">
        <title>Dependencies among metagenomic species, viruses, plasmids and units of genetic variation.</title>
        <authorList>
            <person name="Nielsen H.B."/>
            <person name="Almeida M."/>
            <person name="Juncker A.S."/>
            <person name="Rasmussen S."/>
            <person name="Li J."/>
            <person name="Sunagawa S."/>
            <person name="Plichta D."/>
            <person name="Gautier L."/>
            <person name="Le Chatelier E."/>
            <person name="Peletier E."/>
            <person name="Bonde I."/>
            <person name="Nielsen T."/>
            <person name="Manichanh C."/>
            <person name="Arumugam M."/>
            <person name="Batto J."/>
            <person name="Santos M.B.Q.D."/>
            <person name="Blom N."/>
            <person name="Borruel N."/>
            <person name="Burgdorf K.S."/>
            <person name="Boumezbeur F."/>
            <person name="Casellas F."/>
            <person name="Dore J."/>
            <person name="Guarner F."/>
            <person name="Hansen T."/>
            <person name="Hildebrand F."/>
            <person name="Kaas R.S."/>
            <person name="Kennedy S."/>
            <person name="Kristiansen K."/>
            <person name="Kultima J.R."/>
            <person name="Leonard P."/>
            <person name="Levenez F."/>
            <person name="Lund O."/>
            <person name="Moumen B."/>
            <person name="Le Paslier D."/>
            <person name="Pons N."/>
            <person name="Pedersen O."/>
            <person name="Prifti E."/>
            <person name="Qin J."/>
            <person name="Raes J."/>
            <person name="Tap J."/>
            <person name="Tims S."/>
            <person name="Ussery D.W."/>
            <person name="Yamada T."/>
            <person name="MetaHit consortium"/>
            <person name="Renault P."/>
            <person name="Sicheritz-Ponten T."/>
            <person name="Bork P."/>
            <person name="Wang J."/>
            <person name="Brunak S."/>
            <person name="Ehrlich S.D."/>
        </authorList>
    </citation>
    <scope>NUCLEOTIDE SEQUENCE [LARGE SCALE GENOMIC DNA]</scope>
</reference>
<dbReference type="EMBL" id="CBCJ010000074">
    <property type="protein sequence ID" value="CDA70601.1"/>
    <property type="molecule type" value="Genomic_DNA"/>
</dbReference>
<keyword evidence="1" id="KW-0732">Signal</keyword>
<feature type="chain" id="PRO_5004402439" evidence="1">
    <location>
        <begin position="19"/>
        <end position="125"/>
    </location>
</feature>
<dbReference type="Gene3D" id="3.40.250.10">
    <property type="entry name" value="Rhodanese-like domain"/>
    <property type="match status" value="1"/>
</dbReference>
<dbReference type="PANTHER" id="PTHR43031">
    <property type="entry name" value="FAD-DEPENDENT OXIDOREDUCTASE"/>
    <property type="match status" value="1"/>
</dbReference>
<gene>
    <name evidence="3" type="ORF">BN509_01667</name>
</gene>
<dbReference type="SUPFAM" id="SSF52821">
    <property type="entry name" value="Rhodanese/Cell cycle control phosphatase"/>
    <property type="match status" value="1"/>
</dbReference>
<dbReference type="CDD" id="cd00158">
    <property type="entry name" value="RHOD"/>
    <property type="match status" value="1"/>
</dbReference>